<dbReference type="PRINTS" id="PR00722">
    <property type="entry name" value="CHYMOTRYPSIN"/>
</dbReference>
<dbReference type="FunFam" id="2.40.10.10:FF:000047">
    <property type="entry name" value="Trypsin eta"/>
    <property type="match status" value="1"/>
</dbReference>
<dbReference type="PROSITE" id="PS00135">
    <property type="entry name" value="TRYPSIN_SER"/>
    <property type="match status" value="1"/>
</dbReference>
<keyword evidence="4" id="KW-0645">Protease</keyword>
<dbReference type="PROSITE" id="PS50240">
    <property type="entry name" value="TRYPSIN_DOM"/>
    <property type="match status" value="1"/>
</dbReference>
<dbReference type="SUPFAM" id="SSF50494">
    <property type="entry name" value="Trypsin-like serine proteases"/>
    <property type="match status" value="1"/>
</dbReference>
<dbReference type="EMBL" id="CAJPEX010002058">
    <property type="protein sequence ID" value="CAG0920443.1"/>
    <property type="molecule type" value="Genomic_DNA"/>
</dbReference>
<dbReference type="GO" id="GO:0016485">
    <property type="term" value="P:protein processing"/>
    <property type="evidence" value="ECO:0007669"/>
    <property type="project" value="UniProtKB-ARBA"/>
</dbReference>
<dbReference type="InterPro" id="IPR001314">
    <property type="entry name" value="Peptidase_S1A"/>
</dbReference>
<keyword evidence="2" id="KW-0964">Secreted</keyword>
<evidence type="ECO:0000259" key="6">
    <source>
        <dbReference type="PROSITE" id="PS50240"/>
    </source>
</evidence>
<keyword evidence="4" id="KW-0720">Serine protease</keyword>
<dbReference type="GO" id="GO:0004252">
    <property type="term" value="F:serine-type endopeptidase activity"/>
    <property type="evidence" value="ECO:0007669"/>
    <property type="project" value="InterPro"/>
</dbReference>
<keyword evidence="8" id="KW-1185">Reference proteome</keyword>
<dbReference type="PROSITE" id="PS00134">
    <property type="entry name" value="TRYPSIN_HIS"/>
    <property type="match status" value="1"/>
</dbReference>
<dbReference type="InterPro" id="IPR009003">
    <property type="entry name" value="Peptidase_S1_PA"/>
</dbReference>
<evidence type="ECO:0000256" key="5">
    <source>
        <dbReference type="SAM" id="SignalP"/>
    </source>
</evidence>
<protein>
    <recommendedName>
        <fullName evidence="6">Peptidase S1 domain-containing protein</fullName>
    </recommendedName>
</protein>
<dbReference type="Proteomes" id="UP000678499">
    <property type="component" value="Unassembled WGS sequence"/>
</dbReference>
<evidence type="ECO:0000256" key="1">
    <source>
        <dbReference type="ARBA" id="ARBA00004613"/>
    </source>
</evidence>
<dbReference type="Pfam" id="PF00089">
    <property type="entry name" value="Trypsin"/>
    <property type="match status" value="1"/>
</dbReference>
<dbReference type="EMBL" id="OA884095">
    <property type="protein sequence ID" value="CAD7280291.1"/>
    <property type="molecule type" value="Genomic_DNA"/>
</dbReference>
<dbReference type="InterPro" id="IPR033116">
    <property type="entry name" value="TRYPSIN_SER"/>
</dbReference>
<evidence type="ECO:0000256" key="3">
    <source>
        <dbReference type="ARBA" id="ARBA00023157"/>
    </source>
</evidence>
<keyword evidence="3" id="KW-1015">Disulfide bond</keyword>
<dbReference type="AlphaFoldDB" id="A0A7R9GF87"/>
<gene>
    <name evidence="7" type="ORF">NMOB1V02_LOCUS7951</name>
</gene>
<keyword evidence="4" id="KW-0378">Hydrolase</keyword>
<dbReference type="SMART" id="SM00020">
    <property type="entry name" value="Tryp_SPc"/>
    <property type="match status" value="1"/>
</dbReference>
<evidence type="ECO:0000313" key="7">
    <source>
        <dbReference type="EMBL" id="CAD7280291.1"/>
    </source>
</evidence>
<evidence type="ECO:0000256" key="4">
    <source>
        <dbReference type="RuleBase" id="RU363034"/>
    </source>
</evidence>
<comment type="subcellular location">
    <subcellularLocation>
        <location evidence="1">Secreted</location>
    </subcellularLocation>
</comment>
<dbReference type="PANTHER" id="PTHR24252:SF7">
    <property type="entry name" value="HYALIN"/>
    <property type="match status" value="1"/>
</dbReference>
<evidence type="ECO:0000313" key="8">
    <source>
        <dbReference type="Proteomes" id="UP000678499"/>
    </source>
</evidence>
<reference evidence="7" key="1">
    <citation type="submission" date="2020-11" db="EMBL/GenBank/DDBJ databases">
        <authorList>
            <person name="Tran Van P."/>
        </authorList>
    </citation>
    <scope>NUCLEOTIDE SEQUENCE</scope>
</reference>
<feature type="signal peptide" evidence="5">
    <location>
        <begin position="1"/>
        <end position="17"/>
    </location>
</feature>
<dbReference type="CDD" id="cd00190">
    <property type="entry name" value="Tryp_SPc"/>
    <property type="match status" value="1"/>
</dbReference>
<evidence type="ECO:0000256" key="2">
    <source>
        <dbReference type="ARBA" id="ARBA00022525"/>
    </source>
</evidence>
<feature type="chain" id="PRO_5036403233" description="Peptidase S1 domain-containing protein" evidence="5">
    <location>
        <begin position="18"/>
        <end position="279"/>
    </location>
</feature>
<name>A0A7R9GF87_9CRUS</name>
<dbReference type="Gene3D" id="2.40.10.10">
    <property type="entry name" value="Trypsin-like serine proteases"/>
    <property type="match status" value="1"/>
</dbReference>
<accession>A0A7R9GF87</accession>
<organism evidence="7">
    <name type="scientific">Notodromas monacha</name>
    <dbReference type="NCBI Taxonomy" id="399045"/>
    <lineage>
        <taxon>Eukaryota</taxon>
        <taxon>Metazoa</taxon>
        <taxon>Ecdysozoa</taxon>
        <taxon>Arthropoda</taxon>
        <taxon>Crustacea</taxon>
        <taxon>Oligostraca</taxon>
        <taxon>Ostracoda</taxon>
        <taxon>Podocopa</taxon>
        <taxon>Podocopida</taxon>
        <taxon>Cypridocopina</taxon>
        <taxon>Cypridoidea</taxon>
        <taxon>Cyprididae</taxon>
        <taxon>Notodromas</taxon>
    </lineage>
</organism>
<dbReference type="GO" id="GO:0005576">
    <property type="term" value="C:extracellular region"/>
    <property type="evidence" value="ECO:0007669"/>
    <property type="project" value="UniProtKB-SubCell"/>
</dbReference>
<keyword evidence="5" id="KW-0732">Signal</keyword>
<dbReference type="InterPro" id="IPR001254">
    <property type="entry name" value="Trypsin_dom"/>
</dbReference>
<feature type="domain" description="Peptidase S1" evidence="6">
    <location>
        <begin position="36"/>
        <end position="274"/>
    </location>
</feature>
<dbReference type="InterPro" id="IPR018114">
    <property type="entry name" value="TRYPSIN_HIS"/>
</dbReference>
<dbReference type="InterPro" id="IPR043504">
    <property type="entry name" value="Peptidase_S1_PA_chymotrypsin"/>
</dbReference>
<proteinExistence type="predicted"/>
<sequence length="279" mass="30392">MRGSVFVLFAIAGICVAEQNLPEGTSQIGSVHTPRIVGGDTAEPGQFPYIVDMKMYHVNGQFISCAASILTEDFLLTAAHCCKVGGVDVIKITAGEHNVREDDGTEQLRSASRIIPHEEYNSNLFSNENDICLLQLDAPLIFNEHVSAIPLPSRFDEPSTDTPYLIMGWGTLQYGTHQMPDELQWAIVNYVDLKTCRENYASSPYPVTDDMICAGRTDERIDTCQGDSGGPLVDSETGTLVGIVSWGNKCAEPGFPGVYTNVAHFIDWILEKISAAASV</sequence>
<dbReference type="PANTHER" id="PTHR24252">
    <property type="entry name" value="ACROSIN-RELATED"/>
    <property type="match status" value="1"/>
</dbReference>
<dbReference type="OrthoDB" id="10059102at2759"/>